<dbReference type="EMBL" id="JBHULD010000014">
    <property type="protein sequence ID" value="MFD2555189.1"/>
    <property type="molecule type" value="Genomic_DNA"/>
</dbReference>
<accession>A0ABW5L394</accession>
<evidence type="ECO:0000313" key="1">
    <source>
        <dbReference type="EMBL" id="MFD2555189.1"/>
    </source>
</evidence>
<keyword evidence="2" id="KW-1185">Reference proteome</keyword>
<dbReference type="RefSeq" id="WP_210353549.1">
    <property type="nucleotide sequence ID" value="NZ_JAEQMU010000001.1"/>
</dbReference>
<gene>
    <name evidence="1" type="ORF">ACFSQW_12350</name>
</gene>
<protein>
    <submittedName>
        <fullName evidence="1">Uncharacterized protein</fullName>
    </submittedName>
</protein>
<comment type="caution">
    <text evidence="1">The sequence shown here is derived from an EMBL/GenBank/DDBJ whole genome shotgun (WGS) entry which is preliminary data.</text>
</comment>
<evidence type="ECO:0000313" key="2">
    <source>
        <dbReference type="Proteomes" id="UP001597440"/>
    </source>
</evidence>
<sequence length="88" mass="10482">MVKFEKVTRKVLMYLKGRGYNILTSNNELIDSVIYWFPERIDNIRGYMRELNNLGYEPPLNHPTLLRIEEALENMKEEELEGFVFISV</sequence>
<proteinExistence type="predicted"/>
<organism evidence="1 2">
    <name type="scientific">Sphingobacterium tabacisoli</name>
    <dbReference type="NCBI Taxonomy" id="2044855"/>
    <lineage>
        <taxon>Bacteria</taxon>
        <taxon>Pseudomonadati</taxon>
        <taxon>Bacteroidota</taxon>
        <taxon>Sphingobacteriia</taxon>
        <taxon>Sphingobacteriales</taxon>
        <taxon>Sphingobacteriaceae</taxon>
        <taxon>Sphingobacterium</taxon>
    </lineage>
</organism>
<name>A0ABW5L394_9SPHI</name>
<reference evidence="2" key="1">
    <citation type="journal article" date="2019" name="Int. J. Syst. Evol. Microbiol.">
        <title>The Global Catalogue of Microorganisms (GCM) 10K type strain sequencing project: providing services to taxonomists for standard genome sequencing and annotation.</title>
        <authorList>
            <consortium name="The Broad Institute Genomics Platform"/>
            <consortium name="The Broad Institute Genome Sequencing Center for Infectious Disease"/>
            <person name="Wu L."/>
            <person name="Ma J."/>
        </authorList>
    </citation>
    <scope>NUCLEOTIDE SEQUENCE [LARGE SCALE GENOMIC DNA]</scope>
    <source>
        <strain evidence="2">KCTC 52298</strain>
    </source>
</reference>
<dbReference type="Proteomes" id="UP001597440">
    <property type="component" value="Unassembled WGS sequence"/>
</dbReference>